<reference evidence="4 5" key="3">
    <citation type="journal article" date="2017" name="G3 (Bethesda)">
        <title>Comparative analysis highlights variable genome content of wheat rusts and divergence of the mating loci.</title>
        <authorList>
            <person name="Cuomo C.A."/>
            <person name="Bakkeren G."/>
            <person name="Khalil H.B."/>
            <person name="Panwar V."/>
            <person name="Joly D."/>
            <person name="Linning R."/>
            <person name="Sakthikumar S."/>
            <person name="Song X."/>
            <person name="Adiconis X."/>
            <person name="Fan L."/>
            <person name="Goldberg J.M."/>
            <person name="Levin J.Z."/>
            <person name="Young S."/>
            <person name="Zeng Q."/>
            <person name="Anikster Y."/>
            <person name="Bruce M."/>
            <person name="Wang M."/>
            <person name="Yin C."/>
            <person name="McCallum B."/>
            <person name="Szabo L.J."/>
            <person name="Hulbert S."/>
            <person name="Chen X."/>
            <person name="Fellers J.P."/>
        </authorList>
    </citation>
    <scope>NUCLEOTIDE SEQUENCE</scope>
    <source>
        <strain evidence="4">isolate 1-1 / race 1 (BBBD)</strain>
        <strain evidence="5">Isolate 1-1 / race 1 (BBBD)</strain>
    </source>
</reference>
<organism evidence="3">
    <name type="scientific">Puccinia triticina (isolate 1-1 / race 1 (BBBD))</name>
    <name type="common">Brown leaf rust fungus</name>
    <dbReference type="NCBI Taxonomy" id="630390"/>
    <lineage>
        <taxon>Eukaryota</taxon>
        <taxon>Fungi</taxon>
        <taxon>Dikarya</taxon>
        <taxon>Basidiomycota</taxon>
        <taxon>Pucciniomycotina</taxon>
        <taxon>Pucciniomycetes</taxon>
        <taxon>Pucciniales</taxon>
        <taxon>Pucciniaceae</taxon>
        <taxon>Puccinia</taxon>
    </lineage>
</organism>
<keyword evidence="2" id="KW-0472">Membrane</keyword>
<gene>
    <name evidence="3" type="ORF">PTTG_07693</name>
</gene>
<dbReference type="EMBL" id="ADAS02000006">
    <property type="protein sequence ID" value="OAV98672.1"/>
    <property type="molecule type" value="Genomic_DNA"/>
</dbReference>
<reference evidence="3" key="2">
    <citation type="submission" date="2016-05" db="EMBL/GenBank/DDBJ databases">
        <title>Comparative analysis highlights variable genome content of wheat rusts and divergence of the mating loci.</title>
        <authorList>
            <person name="Cuomo C.A."/>
            <person name="Bakkeren G."/>
            <person name="Szabo L."/>
            <person name="Khalil H."/>
            <person name="Joly D."/>
            <person name="Goldberg J."/>
            <person name="Young S."/>
            <person name="Zeng Q."/>
            <person name="Fellers J."/>
        </authorList>
    </citation>
    <scope>NUCLEOTIDE SEQUENCE [LARGE SCALE GENOMIC DNA]</scope>
    <source>
        <strain evidence="3">1-1 BBBD Race 1</strain>
    </source>
</reference>
<dbReference type="VEuPathDB" id="FungiDB:PTTG_07693"/>
<protein>
    <submittedName>
        <fullName evidence="3 4">Uncharacterized protein</fullName>
    </submittedName>
</protein>
<evidence type="ECO:0000313" key="4">
    <source>
        <dbReference type="EnsemblFungi" id="PTTG_07693-t43_1-p1"/>
    </source>
</evidence>
<dbReference type="AlphaFoldDB" id="A0A0C4F3L3"/>
<keyword evidence="2" id="KW-0812">Transmembrane</keyword>
<reference evidence="3" key="1">
    <citation type="submission" date="2009-11" db="EMBL/GenBank/DDBJ databases">
        <authorList>
            <consortium name="The Broad Institute Genome Sequencing Platform"/>
            <person name="Ward D."/>
            <person name="Feldgarden M."/>
            <person name="Earl A."/>
            <person name="Young S.K."/>
            <person name="Zeng Q."/>
            <person name="Koehrsen M."/>
            <person name="Alvarado L."/>
            <person name="Berlin A."/>
            <person name="Bochicchio J."/>
            <person name="Borenstein D."/>
            <person name="Chapman S.B."/>
            <person name="Chen Z."/>
            <person name="Engels R."/>
            <person name="Freedman E."/>
            <person name="Gellesch M."/>
            <person name="Goldberg J."/>
            <person name="Griggs A."/>
            <person name="Gujja S."/>
            <person name="Heilman E."/>
            <person name="Heiman D."/>
            <person name="Hepburn T."/>
            <person name="Howarth C."/>
            <person name="Jen D."/>
            <person name="Larson L."/>
            <person name="Lewis B."/>
            <person name="Mehta T."/>
            <person name="Park D."/>
            <person name="Pearson M."/>
            <person name="Roberts A."/>
            <person name="Saif S."/>
            <person name="Shea T."/>
            <person name="Shenoy N."/>
            <person name="Sisk P."/>
            <person name="Stolte C."/>
            <person name="Sykes S."/>
            <person name="Thomson T."/>
            <person name="Walk T."/>
            <person name="White J."/>
            <person name="Yandava C."/>
            <person name="Izard J."/>
            <person name="Baranova O.V."/>
            <person name="Blanton J.M."/>
            <person name="Tanner A.C."/>
            <person name="Dewhirst F.E."/>
            <person name="Haas B."/>
            <person name="Nusbaum C."/>
            <person name="Birren B."/>
        </authorList>
    </citation>
    <scope>NUCLEOTIDE SEQUENCE [LARGE SCALE GENOMIC DNA]</scope>
    <source>
        <strain evidence="3">1-1 BBBD Race 1</strain>
    </source>
</reference>
<evidence type="ECO:0000313" key="5">
    <source>
        <dbReference type="Proteomes" id="UP000005240"/>
    </source>
</evidence>
<sequence>MGLPGAAWTWGVFCFATSSGSKSVRRVPVEKSVYWMVWCICIAGLLGCVSLRRSLAPPRPPQVAPRGPASAPSPPPHLPIGCSAAVLGLYTVGSVFTFQINK</sequence>
<evidence type="ECO:0000256" key="1">
    <source>
        <dbReference type="SAM" id="MobiDB-lite"/>
    </source>
</evidence>
<name>A0A0C4F3L3_PUCT1</name>
<evidence type="ECO:0000313" key="3">
    <source>
        <dbReference type="EMBL" id="OAV98672.1"/>
    </source>
</evidence>
<dbReference type="Proteomes" id="UP000005240">
    <property type="component" value="Unassembled WGS sequence"/>
</dbReference>
<feature type="transmembrane region" description="Helical" evidence="2">
    <location>
        <begin position="33"/>
        <end position="51"/>
    </location>
</feature>
<proteinExistence type="predicted"/>
<reference evidence="4" key="4">
    <citation type="submission" date="2025-05" db="UniProtKB">
        <authorList>
            <consortium name="EnsemblFungi"/>
        </authorList>
    </citation>
    <scope>IDENTIFICATION</scope>
    <source>
        <strain evidence="4">isolate 1-1 / race 1 (BBBD)</strain>
    </source>
</reference>
<dbReference type="EnsemblFungi" id="PTTG_07693-t43_1">
    <property type="protein sequence ID" value="PTTG_07693-t43_1-p1"/>
    <property type="gene ID" value="PTTG_07693"/>
</dbReference>
<feature type="region of interest" description="Disordered" evidence="1">
    <location>
        <begin position="56"/>
        <end position="76"/>
    </location>
</feature>
<accession>A0A0C4F3L3</accession>
<keyword evidence="2" id="KW-1133">Transmembrane helix</keyword>
<keyword evidence="5" id="KW-1185">Reference proteome</keyword>
<evidence type="ECO:0000256" key="2">
    <source>
        <dbReference type="SAM" id="Phobius"/>
    </source>
</evidence>